<dbReference type="PIRSF" id="PIRSF006470">
    <property type="entry name" value="DctB"/>
    <property type="match status" value="1"/>
</dbReference>
<dbReference type="AlphaFoldDB" id="A0A4R2U554"/>
<dbReference type="NCBIfam" id="NF037995">
    <property type="entry name" value="TRAP_S1"/>
    <property type="match status" value="1"/>
</dbReference>
<dbReference type="GO" id="GO:0055085">
    <property type="term" value="P:transmembrane transport"/>
    <property type="evidence" value="ECO:0007669"/>
    <property type="project" value="InterPro"/>
</dbReference>
<evidence type="ECO:0000256" key="2">
    <source>
        <dbReference type="ARBA" id="ARBA00022448"/>
    </source>
</evidence>
<dbReference type="GO" id="GO:0030288">
    <property type="term" value="C:outer membrane-bounded periplasmic space"/>
    <property type="evidence" value="ECO:0007669"/>
    <property type="project" value="InterPro"/>
</dbReference>
<dbReference type="InterPro" id="IPR004682">
    <property type="entry name" value="TRAP_DctP"/>
</dbReference>
<evidence type="ECO:0000256" key="1">
    <source>
        <dbReference type="ARBA" id="ARBA00009023"/>
    </source>
</evidence>
<evidence type="ECO:0000313" key="4">
    <source>
        <dbReference type="EMBL" id="TCQ05269.1"/>
    </source>
</evidence>
<dbReference type="Pfam" id="PF03480">
    <property type="entry name" value="DctP"/>
    <property type="match status" value="1"/>
</dbReference>
<dbReference type="InterPro" id="IPR018389">
    <property type="entry name" value="DctP_fam"/>
</dbReference>
<dbReference type="PANTHER" id="PTHR33376:SF7">
    <property type="entry name" value="C4-DICARBOXYLATE-BINDING PROTEIN DCTB"/>
    <property type="match status" value="1"/>
</dbReference>
<comment type="caution">
    <text evidence="4">The sequence shown here is derived from an EMBL/GenBank/DDBJ whole genome shotgun (WGS) entry which is preliminary data.</text>
</comment>
<sequence>MKKTISILLVSLMILTLLIGCGRKEVAAPNPAEVKPVVIQIAYENNPGEPIDVTAIEWKRLIEERSNGSMKVELFPSSQLGSKNDLIDQMLAGDSVITLADGAFYADRGVPDFGIVFGPYIFDNWDQCWKLTESDWWQEQSDKLEEKGLKLLASNWMYGDRHLLTTKPVKTVADVKGMKIRVPNNTIQVKGFEVLGATPTPMALGEVYTSLQQGTIDGLENPLPVLYNGKFHEVAKYLTLTAHVKNFTTWIGGVTFFESLTAEQQQILMETGTEAGIFNNNLQDKIKEDTLAKFKAEGVEVIEIDLSEFQEVSKAFYSLPEFTAIWSPGLYDTVRANMK</sequence>
<accession>A0A4R2U554</accession>
<dbReference type="EMBL" id="SLYC01000005">
    <property type="protein sequence ID" value="TCQ05269.1"/>
    <property type="molecule type" value="Genomic_DNA"/>
</dbReference>
<name>A0A4R2U554_9FIRM</name>
<dbReference type="InterPro" id="IPR038404">
    <property type="entry name" value="TRAP_DctP_sf"/>
</dbReference>
<dbReference type="PANTHER" id="PTHR33376">
    <property type="match status" value="1"/>
</dbReference>
<gene>
    <name evidence="4" type="ORF">EDD79_100586</name>
</gene>
<comment type="similarity">
    <text evidence="1">Belongs to the bacterial solute-binding protein 7 family.</text>
</comment>
<keyword evidence="5" id="KW-1185">Reference proteome</keyword>
<proteinExistence type="inferred from homology"/>
<dbReference type="PROSITE" id="PS51257">
    <property type="entry name" value="PROKAR_LIPOPROTEIN"/>
    <property type="match status" value="1"/>
</dbReference>
<dbReference type="RefSeq" id="WP_243098166.1">
    <property type="nucleotide sequence ID" value="NZ_CP058648.1"/>
</dbReference>
<evidence type="ECO:0000313" key="5">
    <source>
        <dbReference type="Proteomes" id="UP000295504"/>
    </source>
</evidence>
<organism evidence="4 5">
    <name type="scientific">Serpentinicella alkaliphila</name>
    <dbReference type="NCBI Taxonomy" id="1734049"/>
    <lineage>
        <taxon>Bacteria</taxon>
        <taxon>Bacillati</taxon>
        <taxon>Bacillota</taxon>
        <taxon>Clostridia</taxon>
        <taxon>Peptostreptococcales</taxon>
        <taxon>Natronincolaceae</taxon>
        <taxon>Serpentinicella</taxon>
    </lineage>
</organism>
<dbReference type="Gene3D" id="3.40.190.170">
    <property type="entry name" value="Bacterial extracellular solute-binding protein, family 7"/>
    <property type="match status" value="1"/>
</dbReference>
<keyword evidence="2" id="KW-0813">Transport</keyword>
<protein>
    <submittedName>
        <fullName evidence="4">Tripartite ATP-independent transporter DctP family solute receptor</fullName>
    </submittedName>
</protein>
<dbReference type="NCBIfam" id="TIGR00787">
    <property type="entry name" value="dctP"/>
    <property type="match status" value="1"/>
</dbReference>
<keyword evidence="3" id="KW-0732">Signal</keyword>
<reference evidence="4 5" key="1">
    <citation type="submission" date="2019-03" db="EMBL/GenBank/DDBJ databases">
        <title>Genomic Encyclopedia of Type Strains, Phase IV (KMG-IV): sequencing the most valuable type-strain genomes for metagenomic binning, comparative biology and taxonomic classification.</title>
        <authorList>
            <person name="Goeker M."/>
        </authorList>
    </citation>
    <scope>NUCLEOTIDE SEQUENCE [LARGE SCALE GENOMIC DNA]</scope>
    <source>
        <strain evidence="4 5">DSM 100013</strain>
    </source>
</reference>
<evidence type="ECO:0000256" key="3">
    <source>
        <dbReference type="ARBA" id="ARBA00022729"/>
    </source>
</evidence>
<dbReference type="Proteomes" id="UP000295504">
    <property type="component" value="Unassembled WGS sequence"/>
</dbReference>
<dbReference type="CDD" id="cd13669">
    <property type="entry name" value="PBP2_TRAP_TM0322_like"/>
    <property type="match status" value="1"/>
</dbReference>
<keyword evidence="4" id="KW-0675">Receptor</keyword>